<comment type="caution">
    <text evidence="1">The sequence shown here is derived from an EMBL/GenBank/DDBJ whole genome shotgun (WGS) entry which is preliminary data.</text>
</comment>
<organism evidence="1 2">
    <name type="scientific">Lonchura striata</name>
    <name type="common">white-rumped munia</name>
    <dbReference type="NCBI Taxonomy" id="40157"/>
    <lineage>
        <taxon>Eukaryota</taxon>
        <taxon>Metazoa</taxon>
        <taxon>Chordata</taxon>
        <taxon>Craniata</taxon>
        <taxon>Vertebrata</taxon>
        <taxon>Euteleostomi</taxon>
        <taxon>Archelosauria</taxon>
        <taxon>Archosauria</taxon>
        <taxon>Dinosauria</taxon>
        <taxon>Saurischia</taxon>
        <taxon>Theropoda</taxon>
        <taxon>Coelurosauria</taxon>
        <taxon>Aves</taxon>
        <taxon>Neognathae</taxon>
        <taxon>Neoaves</taxon>
        <taxon>Telluraves</taxon>
        <taxon>Australaves</taxon>
        <taxon>Passeriformes</taxon>
        <taxon>Passeroidea</taxon>
        <taxon>Estrildidae</taxon>
        <taxon>Estrildinae</taxon>
        <taxon>Lonchura</taxon>
    </lineage>
</organism>
<keyword evidence="2" id="KW-1185">Reference proteome</keyword>
<sequence length="87" mass="9762">MQRGFSFPSSIFFSTMHLLTSAKCFLSPSLWVALFDWWFVTQQNRSGLHNVPESPPQCENAQLPPRTGLCAQGRRWGVEIHLGAQAG</sequence>
<reference evidence="1 2" key="1">
    <citation type="submission" date="2017-05" db="EMBL/GenBank/DDBJ databases">
        <title>Genome of assembly of the Bengalese finch, Lonchura striata domestica.</title>
        <authorList>
            <person name="Colquitt B.M."/>
            <person name="Brainard M.S."/>
        </authorList>
    </citation>
    <scope>NUCLEOTIDE SEQUENCE [LARGE SCALE GENOMIC DNA]</scope>
    <source>
        <strain evidence="1">White83orange57</strain>
    </source>
</reference>
<dbReference type="AlphaFoldDB" id="A0A218V853"/>
<gene>
    <name evidence="1" type="ORF">RLOC_00003760</name>
</gene>
<evidence type="ECO:0000313" key="2">
    <source>
        <dbReference type="Proteomes" id="UP000197619"/>
    </source>
</evidence>
<dbReference type="Proteomes" id="UP000197619">
    <property type="component" value="Unassembled WGS sequence"/>
</dbReference>
<evidence type="ECO:0000313" key="1">
    <source>
        <dbReference type="EMBL" id="OWK62227.1"/>
    </source>
</evidence>
<proteinExistence type="predicted"/>
<protein>
    <submittedName>
        <fullName evidence="1">Uncharacterized protein</fullName>
    </submittedName>
</protein>
<accession>A0A218V853</accession>
<dbReference type="EMBL" id="MUZQ01000029">
    <property type="protein sequence ID" value="OWK62227.1"/>
    <property type="molecule type" value="Genomic_DNA"/>
</dbReference>
<name>A0A218V853_9PASE</name>